<name>A0ABT4P057_9ACTN</name>
<evidence type="ECO:0000313" key="2">
    <source>
        <dbReference type="EMBL" id="MCZ4634774.1"/>
    </source>
</evidence>
<evidence type="ECO:0000256" key="1">
    <source>
        <dbReference type="SAM" id="MobiDB-lite"/>
    </source>
</evidence>
<comment type="caution">
    <text evidence="2">The sequence shown here is derived from an EMBL/GenBank/DDBJ whole genome shotgun (WGS) entry which is preliminary data.</text>
</comment>
<sequence>MPPRGLQPTPTTAGVEPGRRRPSLGEDAAHLTRGGVLGTVVGVQRE</sequence>
<accession>A0ABT4P057</accession>
<keyword evidence="3" id="KW-1185">Reference proteome</keyword>
<gene>
    <name evidence="2" type="ORF">O3S69_12020</name>
</gene>
<protein>
    <submittedName>
        <fullName evidence="2">Uncharacterized protein</fullName>
    </submittedName>
</protein>
<dbReference type="RefSeq" id="WP_269635892.1">
    <property type="nucleotide sequence ID" value="NZ_JAPWHU010000098.1"/>
</dbReference>
<evidence type="ECO:0000313" key="3">
    <source>
        <dbReference type="Proteomes" id="UP001301132"/>
    </source>
</evidence>
<feature type="region of interest" description="Disordered" evidence="1">
    <location>
        <begin position="1"/>
        <end position="28"/>
    </location>
</feature>
<proteinExistence type="predicted"/>
<reference evidence="2 3" key="1">
    <citation type="submission" date="2022-12" db="EMBL/GenBank/DDBJ databases">
        <authorList>
            <person name="Abashina T."/>
            <person name="Solyanikova I."/>
            <person name="Delegan Y."/>
        </authorList>
    </citation>
    <scope>NUCLEOTIDE SEQUENCE [LARGE SCALE GENOMIC DNA]</scope>
    <source>
        <strain evidence="2 3">IPS92ro</strain>
    </source>
</reference>
<dbReference type="Proteomes" id="UP001301132">
    <property type="component" value="Unassembled WGS sequence"/>
</dbReference>
<dbReference type="EMBL" id="JAPWHU010000098">
    <property type="protein sequence ID" value="MCZ4634774.1"/>
    <property type="molecule type" value="Genomic_DNA"/>
</dbReference>
<organism evidence="2 3">
    <name type="scientific">Streptomyces rubrogriseus</name>
    <dbReference type="NCBI Taxonomy" id="194673"/>
    <lineage>
        <taxon>Bacteria</taxon>
        <taxon>Bacillati</taxon>
        <taxon>Actinomycetota</taxon>
        <taxon>Actinomycetes</taxon>
        <taxon>Kitasatosporales</taxon>
        <taxon>Streptomycetaceae</taxon>
        <taxon>Streptomyces</taxon>
        <taxon>Streptomyces violaceoruber group</taxon>
    </lineage>
</organism>
<feature type="compositionally biased region" description="Basic and acidic residues" evidence="1">
    <location>
        <begin position="17"/>
        <end position="28"/>
    </location>
</feature>